<keyword evidence="2" id="KW-1185">Reference proteome</keyword>
<accession>A0A0J9E9L6</accession>
<dbReference type="InterPro" id="IPR008927">
    <property type="entry name" value="6-PGluconate_DH-like_C_sf"/>
</dbReference>
<dbReference type="Proteomes" id="UP000037178">
    <property type="component" value="Unassembled WGS sequence"/>
</dbReference>
<gene>
    <name evidence="1" type="ORF">AIOL_004303</name>
</gene>
<dbReference type="Gene3D" id="1.10.1040.10">
    <property type="entry name" value="N-(1-d-carboxylethyl)-l-norvaline Dehydrogenase, domain 2"/>
    <property type="match status" value="1"/>
</dbReference>
<evidence type="ECO:0000313" key="1">
    <source>
        <dbReference type="EMBL" id="KMW59321.1"/>
    </source>
</evidence>
<dbReference type="EMBL" id="LFTY01000002">
    <property type="protein sequence ID" value="KMW59321.1"/>
    <property type="molecule type" value="Genomic_DNA"/>
</dbReference>
<dbReference type="RefSeq" id="WP_049644813.1">
    <property type="nucleotide sequence ID" value="NZ_LFTY01000002.1"/>
</dbReference>
<dbReference type="OrthoDB" id="6135265at2"/>
<reference evidence="1 2" key="1">
    <citation type="submission" date="2015-06" db="EMBL/GenBank/DDBJ databases">
        <title>Draft genome sequence of an Alphaproteobacteria species associated to the Mediterranean sponge Oscarella lobularis.</title>
        <authorList>
            <person name="Jourda C."/>
            <person name="Santini S."/>
            <person name="Claverie J.-M."/>
        </authorList>
    </citation>
    <scope>NUCLEOTIDE SEQUENCE [LARGE SCALE GENOMIC DNA]</scope>
    <source>
        <strain evidence="1">IGS</strain>
    </source>
</reference>
<comment type="caution">
    <text evidence="1">The sequence shown here is derived from an EMBL/GenBank/DDBJ whole genome shotgun (WGS) entry which is preliminary data.</text>
</comment>
<dbReference type="SUPFAM" id="SSF51735">
    <property type="entry name" value="NAD(P)-binding Rossmann-fold domains"/>
    <property type="match status" value="1"/>
</dbReference>
<sequence length="396" mass="41031">MSNPFADFAEAASSARRTSLARDVPQFSKIAVLGGGADARLIAALCLSEGAEVTLFSAYGAELEAMRASSGITLRGAGPVGTYHVDRPQGPSVKLTAELDAAVKDAELIFLTGPVHKQRTYAMVLADHLQGGQVIVLPGGRTFGALETAWYLRIGGATADFTIVETQGLPYWIRSEGAVLHLSQAGAVGAATLPSGREHVLAAVTPLIAIQPPHPIAVNGFHDGSALVEFPALLMSGPALGSGAQPIPMGGQPLPENQSFASLIGPEQRRIIEQLAEERRSVGHAFGTRSFPDTDDWIDLYAGGSRGEAARPVPDQESAKQALRDGVIGSLVPLVSAARLTGTKVPVTEAMITLASSVLGADVAAAGRRLDTIGITATDASEARRQMDKIAGGAHG</sequence>
<protein>
    <submittedName>
        <fullName evidence="1">NAD/NADP octopine/nopaline dehydrogenase</fullName>
    </submittedName>
</protein>
<dbReference type="AlphaFoldDB" id="A0A0J9E9L6"/>
<dbReference type="STRING" id="1675527.AIOL_004303"/>
<proteinExistence type="predicted"/>
<name>A0A0J9E9L6_9RHOB</name>
<dbReference type="SUPFAM" id="SSF48179">
    <property type="entry name" value="6-phosphogluconate dehydrogenase C-terminal domain-like"/>
    <property type="match status" value="1"/>
</dbReference>
<dbReference type="PATRIC" id="fig|1675527.3.peg.4503"/>
<dbReference type="InterPro" id="IPR036291">
    <property type="entry name" value="NAD(P)-bd_dom_sf"/>
</dbReference>
<organism evidence="1 2">
    <name type="scientific">Candidatus Rhodobacter oscarellae</name>
    <dbReference type="NCBI Taxonomy" id="1675527"/>
    <lineage>
        <taxon>Bacteria</taxon>
        <taxon>Pseudomonadati</taxon>
        <taxon>Pseudomonadota</taxon>
        <taxon>Alphaproteobacteria</taxon>
        <taxon>Rhodobacterales</taxon>
        <taxon>Rhodobacter group</taxon>
        <taxon>Rhodobacter</taxon>
    </lineage>
</organism>
<evidence type="ECO:0000313" key="2">
    <source>
        <dbReference type="Proteomes" id="UP000037178"/>
    </source>
</evidence>
<dbReference type="Gene3D" id="3.40.50.720">
    <property type="entry name" value="NAD(P)-binding Rossmann-like Domain"/>
    <property type="match status" value="1"/>
</dbReference>
<dbReference type="InterPro" id="IPR013328">
    <property type="entry name" value="6PGD_dom2"/>
</dbReference>